<name>A0A4Y1R683_PRUDU</name>
<feature type="domain" description="FAR1" evidence="1">
    <location>
        <begin position="20"/>
        <end position="92"/>
    </location>
</feature>
<sequence>KYERVGMEVCNEVEPYNLCNSYALKKGFSIRKGNIRRDVKNNIRERDYLCSKQGFYDDLCEVKTVHQLDTRTVDDGVWKISHINSYHNHEFAKLEERQFLKSGIRPTKSYSYLAKEVGGAENVGFTKKDCLNYLHRKKEELIEGGDAQSLINHFKHKQAEDPNFFYIVQVDQCTRMTNFFLERW</sequence>
<reference evidence="2" key="1">
    <citation type="journal article" date="2019" name="Science">
        <title>Mutation of a bHLH transcription factor allowed almond domestication.</title>
        <authorList>
            <person name="Sanchez-Perez R."/>
            <person name="Pavan S."/>
            <person name="Mazzeo R."/>
            <person name="Moldovan C."/>
            <person name="Aiese Cigliano R."/>
            <person name="Del Cueto J."/>
            <person name="Ricciardi F."/>
            <person name="Lotti C."/>
            <person name="Ricciardi L."/>
            <person name="Dicenta F."/>
            <person name="Lopez-Marques R.L."/>
            <person name="Lindberg Moller B."/>
        </authorList>
    </citation>
    <scope>NUCLEOTIDE SEQUENCE</scope>
</reference>
<dbReference type="AlphaFoldDB" id="A0A4Y1R683"/>
<proteinExistence type="predicted"/>
<dbReference type="PANTHER" id="PTHR47718">
    <property type="entry name" value="OS01G0519700 PROTEIN"/>
    <property type="match status" value="1"/>
</dbReference>
<accession>A0A4Y1R683</accession>
<dbReference type="EMBL" id="AP019299">
    <property type="protein sequence ID" value="BBG99689.1"/>
    <property type="molecule type" value="Genomic_DNA"/>
</dbReference>
<protein>
    <submittedName>
        <fullName evidence="2">FAR1-related sequence 5</fullName>
    </submittedName>
</protein>
<feature type="non-terminal residue" evidence="2">
    <location>
        <position position="1"/>
    </location>
</feature>
<evidence type="ECO:0000259" key="1">
    <source>
        <dbReference type="Pfam" id="PF03101"/>
    </source>
</evidence>
<gene>
    <name evidence="2" type="ORF">Prudu_009463</name>
</gene>
<dbReference type="InterPro" id="IPR004330">
    <property type="entry name" value="FAR1_DNA_bnd_dom"/>
</dbReference>
<dbReference type="Pfam" id="PF03101">
    <property type="entry name" value="FAR1"/>
    <property type="match status" value="1"/>
</dbReference>
<dbReference type="PANTHER" id="PTHR47718:SF17">
    <property type="entry name" value="PROTEIN FAR1-RELATED SEQUENCE 5-LIKE"/>
    <property type="match status" value="1"/>
</dbReference>
<evidence type="ECO:0000313" key="2">
    <source>
        <dbReference type="EMBL" id="BBG99689.1"/>
    </source>
</evidence>
<organism evidence="2">
    <name type="scientific">Prunus dulcis</name>
    <name type="common">Almond</name>
    <name type="synonym">Amygdalus dulcis</name>
    <dbReference type="NCBI Taxonomy" id="3755"/>
    <lineage>
        <taxon>Eukaryota</taxon>
        <taxon>Viridiplantae</taxon>
        <taxon>Streptophyta</taxon>
        <taxon>Embryophyta</taxon>
        <taxon>Tracheophyta</taxon>
        <taxon>Spermatophyta</taxon>
        <taxon>Magnoliopsida</taxon>
        <taxon>eudicotyledons</taxon>
        <taxon>Gunneridae</taxon>
        <taxon>Pentapetalae</taxon>
        <taxon>rosids</taxon>
        <taxon>fabids</taxon>
        <taxon>Rosales</taxon>
        <taxon>Rosaceae</taxon>
        <taxon>Amygdaloideae</taxon>
        <taxon>Amygdaleae</taxon>
        <taxon>Prunus</taxon>
    </lineage>
</organism>